<organism evidence="1 2">
    <name type="scientific">Corchorus capsularis</name>
    <name type="common">Jute</name>
    <dbReference type="NCBI Taxonomy" id="210143"/>
    <lineage>
        <taxon>Eukaryota</taxon>
        <taxon>Viridiplantae</taxon>
        <taxon>Streptophyta</taxon>
        <taxon>Embryophyta</taxon>
        <taxon>Tracheophyta</taxon>
        <taxon>Spermatophyta</taxon>
        <taxon>Magnoliopsida</taxon>
        <taxon>eudicotyledons</taxon>
        <taxon>Gunneridae</taxon>
        <taxon>Pentapetalae</taxon>
        <taxon>rosids</taxon>
        <taxon>malvids</taxon>
        <taxon>Malvales</taxon>
        <taxon>Malvaceae</taxon>
        <taxon>Grewioideae</taxon>
        <taxon>Apeibeae</taxon>
        <taxon>Corchorus</taxon>
    </lineage>
</organism>
<keyword evidence="2" id="KW-1185">Reference proteome</keyword>
<dbReference type="AlphaFoldDB" id="A0A1R3GX12"/>
<name>A0A1R3GX12_COCAP</name>
<evidence type="ECO:0000313" key="1">
    <source>
        <dbReference type="EMBL" id="OMO62587.1"/>
    </source>
</evidence>
<dbReference type="Gramene" id="OMO62587">
    <property type="protein sequence ID" value="OMO62587"/>
    <property type="gene ID" value="CCACVL1_22736"/>
</dbReference>
<reference evidence="1 2" key="1">
    <citation type="submission" date="2013-09" db="EMBL/GenBank/DDBJ databases">
        <title>Corchorus capsularis genome sequencing.</title>
        <authorList>
            <person name="Alam M."/>
            <person name="Haque M.S."/>
            <person name="Islam M.S."/>
            <person name="Emdad E.M."/>
            <person name="Islam M.M."/>
            <person name="Ahmed B."/>
            <person name="Halim A."/>
            <person name="Hossen Q.M.M."/>
            <person name="Hossain M.Z."/>
            <person name="Ahmed R."/>
            <person name="Khan M.M."/>
            <person name="Islam R."/>
            <person name="Rashid M.M."/>
            <person name="Khan S.A."/>
            <person name="Rahman M.S."/>
            <person name="Alam M."/>
        </authorList>
    </citation>
    <scope>NUCLEOTIDE SEQUENCE [LARGE SCALE GENOMIC DNA]</scope>
    <source>
        <strain evidence="2">cv. CVL-1</strain>
        <tissue evidence="1">Whole seedling</tissue>
    </source>
</reference>
<protein>
    <submittedName>
        <fullName evidence="1">Uncharacterized protein</fullName>
    </submittedName>
</protein>
<sequence length="31" mass="3365">NGILQIPDGVLDLAGSTLQLRLTDRNKDQSL</sequence>
<accession>A0A1R3GX12</accession>
<comment type="caution">
    <text evidence="1">The sequence shown here is derived from an EMBL/GenBank/DDBJ whole genome shotgun (WGS) entry which is preliminary data.</text>
</comment>
<gene>
    <name evidence="1" type="ORF">CCACVL1_22736</name>
</gene>
<proteinExistence type="predicted"/>
<feature type="non-terminal residue" evidence="1">
    <location>
        <position position="1"/>
    </location>
</feature>
<dbReference type="EMBL" id="AWWV01013217">
    <property type="protein sequence ID" value="OMO62587.1"/>
    <property type="molecule type" value="Genomic_DNA"/>
</dbReference>
<evidence type="ECO:0000313" key="2">
    <source>
        <dbReference type="Proteomes" id="UP000188268"/>
    </source>
</evidence>
<dbReference type="Proteomes" id="UP000188268">
    <property type="component" value="Unassembled WGS sequence"/>
</dbReference>